<feature type="compositionally biased region" description="Basic and acidic residues" evidence="1">
    <location>
        <begin position="53"/>
        <end position="67"/>
    </location>
</feature>
<protein>
    <submittedName>
        <fullName evidence="2">Uncharacterized protein</fullName>
    </submittedName>
</protein>
<proteinExistence type="predicted"/>
<reference evidence="2" key="2">
    <citation type="submission" date="2018-05" db="EMBL/GenBank/DDBJ databases">
        <title>OgluRS3 (Oryza glumaepatula Reference Sequence Version 3).</title>
        <authorList>
            <person name="Zhang J."/>
            <person name="Kudrna D."/>
            <person name="Lee S."/>
            <person name="Talag J."/>
            <person name="Welchert J."/>
            <person name="Wing R.A."/>
        </authorList>
    </citation>
    <scope>NUCLEOTIDE SEQUENCE [LARGE SCALE GENOMIC DNA]</scope>
</reference>
<evidence type="ECO:0000313" key="2">
    <source>
        <dbReference type="EnsemblPlants" id="OGLUM05G15110.4"/>
    </source>
</evidence>
<sequence length="80" mass="8660">MQQMGGREQKEERSGVPVLQWLGGGDAATECVPELGSLVESVGRYRELGRWPDKWMEGHNSGGKEGDGGGGMGWLKERGN</sequence>
<dbReference type="EnsemblPlants" id="OGLUM05G15110.4">
    <property type="protein sequence ID" value="OGLUM05G15110.4"/>
    <property type="gene ID" value="OGLUM05G15110"/>
</dbReference>
<keyword evidence="3" id="KW-1185">Reference proteome</keyword>
<accession>A0A0D9ZYE6</accession>
<dbReference type="Proteomes" id="UP000026961">
    <property type="component" value="Chromosome 5"/>
</dbReference>
<dbReference type="AlphaFoldDB" id="A0A0D9ZYE6"/>
<name>A0A0D9ZYE6_9ORYZ</name>
<evidence type="ECO:0000313" key="3">
    <source>
        <dbReference type="Proteomes" id="UP000026961"/>
    </source>
</evidence>
<evidence type="ECO:0000256" key="1">
    <source>
        <dbReference type="SAM" id="MobiDB-lite"/>
    </source>
</evidence>
<reference evidence="2" key="1">
    <citation type="submission" date="2015-04" db="UniProtKB">
        <authorList>
            <consortium name="EnsemblPlants"/>
        </authorList>
    </citation>
    <scope>IDENTIFICATION</scope>
</reference>
<dbReference type="Gramene" id="OGLUM05G15110.4">
    <property type="protein sequence ID" value="OGLUM05G15110.4"/>
    <property type="gene ID" value="OGLUM05G15110"/>
</dbReference>
<organism evidence="2">
    <name type="scientific">Oryza glumipatula</name>
    <dbReference type="NCBI Taxonomy" id="40148"/>
    <lineage>
        <taxon>Eukaryota</taxon>
        <taxon>Viridiplantae</taxon>
        <taxon>Streptophyta</taxon>
        <taxon>Embryophyta</taxon>
        <taxon>Tracheophyta</taxon>
        <taxon>Spermatophyta</taxon>
        <taxon>Magnoliopsida</taxon>
        <taxon>Liliopsida</taxon>
        <taxon>Poales</taxon>
        <taxon>Poaceae</taxon>
        <taxon>BOP clade</taxon>
        <taxon>Oryzoideae</taxon>
        <taxon>Oryzeae</taxon>
        <taxon>Oryzinae</taxon>
        <taxon>Oryza</taxon>
    </lineage>
</organism>
<feature type="region of interest" description="Disordered" evidence="1">
    <location>
        <begin position="53"/>
        <end position="80"/>
    </location>
</feature>
<dbReference type="HOGENOM" id="CLU_2593692_0_0_1"/>